<dbReference type="AlphaFoldDB" id="A0A892IJW7"/>
<proteinExistence type="predicted"/>
<evidence type="ECO:0000313" key="4">
    <source>
        <dbReference type="Proteomes" id="UP000625568"/>
    </source>
</evidence>
<organism evidence="3 4">
    <name type="scientific">Burkholderia dolosa</name>
    <dbReference type="NCBI Taxonomy" id="152500"/>
    <lineage>
        <taxon>Bacteria</taxon>
        <taxon>Pseudomonadati</taxon>
        <taxon>Pseudomonadota</taxon>
        <taxon>Betaproteobacteria</taxon>
        <taxon>Burkholderiales</taxon>
        <taxon>Burkholderiaceae</taxon>
        <taxon>Burkholderia</taxon>
        <taxon>Burkholderia cepacia complex</taxon>
    </lineage>
</organism>
<accession>A0A892IJW7</accession>
<keyword evidence="1" id="KW-0813">Transport</keyword>
<dbReference type="RefSeq" id="WP_123806779.1">
    <property type="nucleotide sequence ID" value="NZ_CP033839.1"/>
</dbReference>
<keyword evidence="4" id="KW-1185">Reference proteome</keyword>
<gene>
    <name evidence="3" type="ORF">I6K02_27105</name>
</gene>
<feature type="transmembrane region" description="Helical" evidence="2">
    <location>
        <begin position="253"/>
        <end position="275"/>
    </location>
</feature>
<keyword evidence="2" id="KW-1133">Transmembrane helix</keyword>
<feature type="transmembrane region" description="Helical" evidence="2">
    <location>
        <begin position="158"/>
        <end position="181"/>
    </location>
</feature>
<evidence type="ECO:0000256" key="1">
    <source>
        <dbReference type="ARBA" id="ARBA00022448"/>
    </source>
</evidence>
<keyword evidence="2" id="KW-0472">Membrane</keyword>
<feature type="transmembrane region" description="Helical" evidence="2">
    <location>
        <begin position="281"/>
        <end position="301"/>
    </location>
</feature>
<feature type="transmembrane region" description="Helical" evidence="2">
    <location>
        <begin position="193"/>
        <end position="213"/>
    </location>
</feature>
<evidence type="ECO:0000313" key="3">
    <source>
        <dbReference type="EMBL" id="QRO81427.1"/>
    </source>
</evidence>
<keyword evidence="2" id="KW-0812">Transmembrane</keyword>
<reference evidence="3 4" key="1">
    <citation type="submission" date="2021-02" db="EMBL/GenBank/DDBJ databases">
        <title>FDA dAtabase for Regulatory Grade micrObial Sequences (FDA-ARGOS): Supporting development and validation of Infectious Disease Dx tests.</title>
        <authorList>
            <person name="Minogue T."/>
            <person name="Wolcott M."/>
            <person name="Wasieloski L."/>
            <person name="Aguilar W."/>
            <person name="Moore D."/>
            <person name="Jaissle J."/>
            <person name="Tallon L."/>
            <person name="Sadzewicz L."/>
            <person name="Zhao X."/>
            <person name="Boylan J."/>
            <person name="Ott S."/>
            <person name="Bowen H."/>
            <person name="Vavikolanu K."/>
            <person name="Mehta A."/>
            <person name="Aluvathingal J."/>
            <person name="Nadendla S."/>
            <person name="Yan Y."/>
            <person name="Sichtig H."/>
        </authorList>
    </citation>
    <scope>NUCLEOTIDE SEQUENCE [LARGE SCALE GENOMIC DNA]</scope>
    <source>
        <strain evidence="3 4">FDAARGOS_1272</strain>
    </source>
</reference>
<dbReference type="Proteomes" id="UP000625568">
    <property type="component" value="Chromosome 3"/>
</dbReference>
<feature type="transmembrane region" description="Helical" evidence="2">
    <location>
        <begin position="67"/>
        <end position="88"/>
    </location>
</feature>
<evidence type="ECO:0008006" key="5">
    <source>
        <dbReference type="Google" id="ProtNLM"/>
    </source>
</evidence>
<sequence length="337" mass="36805">MRCSPAKGSTPQPEPASIVWRRRGRHTRIFFVSNDIMALEFLLPFAFFFVGLYGRQWNVARDRAVRTLSWMISWIMLPAAVISSMSSLHLDRSVLLLPAANLFIVVGLLLVTGVGAALFKVQRRTAGAAVIACGSLEGGSIGLALTLTLFGSALLPEFFVFDVTHAFLLFTLTYLVACVFGRTGEHTGRFIRAFVLGPIPVAIVVGLLLNVAHVHIDPMIYATLGAVSYLILPAVMTILGFRFAFNVRYLKISIVLTFAKIVVGYVLGALFVHLFEPSARASSIILLSACLPPSFLTLVFAEDQRLDSEFLATFLPVSAIIAFAVLYAGFRMFPALL</sequence>
<dbReference type="EMBL" id="CP069484">
    <property type="protein sequence ID" value="QRO81427.1"/>
    <property type="molecule type" value="Genomic_DNA"/>
</dbReference>
<dbReference type="PANTHER" id="PTHR36838:SF3">
    <property type="entry name" value="TRANSPORTER AUXIN EFFLUX CARRIER EC FAMILY"/>
    <property type="match status" value="1"/>
</dbReference>
<protein>
    <recommendedName>
        <fullName evidence="5">Transporter</fullName>
    </recommendedName>
</protein>
<feature type="transmembrane region" description="Helical" evidence="2">
    <location>
        <begin position="126"/>
        <end position="152"/>
    </location>
</feature>
<evidence type="ECO:0000256" key="2">
    <source>
        <dbReference type="SAM" id="Phobius"/>
    </source>
</evidence>
<dbReference type="PANTHER" id="PTHR36838">
    <property type="entry name" value="AUXIN EFFLUX CARRIER FAMILY PROTEIN"/>
    <property type="match status" value="1"/>
</dbReference>
<feature type="transmembrane region" description="Helical" evidence="2">
    <location>
        <begin position="94"/>
        <end position="119"/>
    </location>
</feature>
<feature type="transmembrane region" description="Helical" evidence="2">
    <location>
        <begin position="219"/>
        <end position="241"/>
    </location>
</feature>
<feature type="transmembrane region" description="Helical" evidence="2">
    <location>
        <begin position="36"/>
        <end position="55"/>
    </location>
</feature>
<name>A0A892IJW7_9BURK</name>
<feature type="transmembrane region" description="Helical" evidence="2">
    <location>
        <begin position="310"/>
        <end position="330"/>
    </location>
</feature>